<dbReference type="InterPro" id="IPR044653">
    <property type="entry name" value="AZF1/2/3-like"/>
</dbReference>
<evidence type="ECO:0000313" key="11">
    <source>
        <dbReference type="Proteomes" id="UP000623129"/>
    </source>
</evidence>
<dbReference type="PANTHER" id="PTHR45988">
    <property type="entry name" value="C2H2 TYPE ZINC FINGER TRANSCRIPTION FACTOR FAMILY-RELATED"/>
    <property type="match status" value="1"/>
</dbReference>
<dbReference type="EMBL" id="SWLB01000022">
    <property type="protein sequence ID" value="KAF3324000.1"/>
    <property type="molecule type" value="Genomic_DNA"/>
</dbReference>
<evidence type="ECO:0000256" key="8">
    <source>
        <dbReference type="SAM" id="MobiDB-lite"/>
    </source>
</evidence>
<sequence length="218" mass="23285">MAVDTLATAIIPLLSPTKETTSNTEDSVDNHLPHIEGWTKRKRSKRSRGTTEEEYLALCLLMLSRDTKPCQLSPAPTQPVVQKSQSEYKCSVCGKSFTSPQALGGHKASHRKPSQGDNEPALSGSGSTGAGVSATGAGGTGRVHKCMICFKEFPTGQALGGHKRRHYDGGAAGSEVTSTSQRGFDLNIPAVPELGRRWEEEEVQSPLALKKPKFLVAA</sequence>
<keyword evidence="2" id="KW-0677">Repeat</keyword>
<evidence type="ECO:0000313" key="10">
    <source>
        <dbReference type="EMBL" id="KAF3324000.1"/>
    </source>
</evidence>
<dbReference type="GO" id="GO:0000976">
    <property type="term" value="F:transcription cis-regulatory region binding"/>
    <property type="evidence" value="ECO:0007669"/>
    <property type="project" value="TreeGrafter"/>
</dbReference>
<evidence type="ECO:0000256" key="5">
    <source>
        <dbReference type="ARBA" id="ARBA00023015"/>
    </source>
</evidence>
<protein>
    <submittedName>
        <fullName evidence="10">Zinc finger protein ZAT10-like protein</fullName>
    </submittedName>
</protein>
<evidence type="ECO:0000256" key="7">
    <source>
        <dbReference type="PROSITE-ProRule" id="PRU00042"/>
    </source>
</evidence>
<evidence type="ECO:0000256" key="6">
    <source>
        <dbReference type="ARBA" id="ARBA00023163"/>
    </source>
</evidence>
<dbReference type="GO" id="GO:0003700">
    <property type="term" value="F:DNA-binding transcription factor activity"/>
    <property type="evidence" value="ECO:0007669"/>
    <property type="project" value="InterPro"/>
</dbReference>
<dbReference type="Pfam" id="PF13912">
    <property type="entry name" value="zf-C2H2_6"/>
    <property type="match status" value="2"/>
</dbReference>
<keyword evidence="11" id="KW-1185">Reference proteome</keyword>
<dbReference type="SUPFAM" id="SSF57667">
    <property type="entry name" value="beta-beta-alpha zinc fingers"/>
    <property type="match status" value="1"/>
</dbReference>
<keyword evidence="3 7" id="KW-0863">Zinc-finger</keyword>
<gene>
    <name evidence="10" type="ORF">FCM35_KLT11467</name>
</gene>
<evidence type="ECO:0000256" key="1">
    <source>
        <dbReference type="ARBA" id="ARBA00022723"/>
    </source>
</evidence>
<dbReference type="PROSITE" id="PS00028">
    <property type="entry name" value="ZINC_FINGER_C2H2_1"/>
    <property type="match status" value="2"/>
</dbReference>
<dbReference type="PANTHER" id="PTHR45988:SF1">
    <property type="entry name" value="ZINC FINGER PROTEIN AZF2"/>
    <property type="match status" value="1"/>
</dbReference>
<dbReference type="AlphaFoldDB" id="A0A833VFF2"/>
<reference evidence="10" key="1">
    <citation type="submission" date="2020-01" db="EMBL/GenBank/DDBJ databases">
        <title>Genome sequence of Kobresia littledalei, the first chromosome-level genome in the family Cyperaceae.</title>
        <authorList>
            <person name="Qu G."/>
        </authorList>
    </citation>
    <scope>NUCLEOTIDE SEQUENCE</scope>
    <source>
        <strain evidence="10">C.B.Clarke</strain>
        <tissue evidence="10">Leaf</tissue>
    </source>
</reference>
<organism evidence="10 11">
    <name type="scientific">Carex littledalei</name>
    <dbReference type="NCBI Taxonomy" id="544730"/>
    <lineage>
        <taxon>Eukaryota</taxon>
        <taxon>Viridiplantae</taxon>
        <taxon>Streptophyta</taxon>
        <taxon>Embryophyta</taxon>
        <taxon>Tracheophyta</taxon>
        <taxon>Spermatophyta</taxon>
        <taxon>Magnoliopsida</taxon>
        <taxon>Liliopsida</taxon>
        <taxon>Poales</taxon>
        <taxon>Cyperaceae</taxon>
        <taxon>Cyperoideae</taxon>
        <taxon>Cariceae</taxon>
        <taxon>Carex</taxon>
        <taxon>Carex subgen. Euthyceras</taxon>
    </lineage>
</organism>
<dbReference type="InterPro" id="IPR013087">
    <property type="entry name" value="Znf_C2H2_type"/>
</dbReference>
<proteinExistence type="predicted"/>
<feature type="domain" description="C2H2-type" evidence="9">
    <location>
        <begin position="88"/>
        <end position="115"/>
    </location>
</feature>
<accession>A0A833VFF2</accession>
<dbReference type="PROSITE" id="PS50157">
    <property type="entry name" value="ZINC_FINGER_C2H2_2"/>
    <property type="match status" value="1"/>
</dbReference>
<evidence type="ECO:0000256" key="2">
    <source>
        <dbReference type="ARBA" id="ARBA00022737"/>
    </source>
</evidence>
<feature type="region of interest" description="Disordered" evidence="8">
    <location>
        <begin position="101"/>
        <end position="136"/>
    </location>
</feature>
<keyword evidence="6" id="KW-0804">Transcription</keyword>
<dbReference type="Gene3D" id="3.30.160.60">
    <property type="entry name" value="Classic Zinc Finger"/>
    <property type="match status" value="1"/>
</dbReference>
<name>A0A833VFF2_9POAL</name>
<dbReference type="GO" id="GO:0005634">
    <property type="term" value="C:nucleus"/>
    <property type="evidence" value="ECO:0007669"/>
    <property type="project" value="TreeGrafter"/>
</dbReference>
<dbReference type="Proteomes" id="UP000623129">
    <property type="component" value="Unassembled WGS sequence"/>
</dbReference>
<dbReference type="GO" id="GO:0008270">
    <property type="term" value="F:zinc ion binding"/>
    <property type="evidence" value="ECO:0007669"/>
    <property type="project" value="UniProtKB-KW"/>
</dbReference>
<dbReference type="SMART" id="SM00355">
    <property type="entry name" value="ZnF_C2H2"/>
    <property type="match status" value="2"/>
</dbReference>
<evidence type="ECO:0000256" key="4">
    <source>
        <dbReference type="ARBA" id="ARBA00022833"/>
    </source>
</evidence>
<dbReference type="InterPro" id="IPR036236">
    <property type="entry name" value="Znf_C2H2_sf"/>
</dbReference>
<keyword evidence="4" id="KW-0862">Zinc</keyword>
<keyword evidence="1" id="KW-0479">Metal-binding</keyword>
<dbReference type="OrthoDB" id="40579at2759"/>
<comment type="caution">
    <text evidence="10">The sequence shown here is derived from an EMBL/GenBank/DDBJ whole genome shotgun (WGS) entry which is preliminary data.</text>
</comment>
<evidence type="ECO:0000259" key="9">
    <source>
        <dbReference type="PROSITE" id="PS50157"/>
    </source>
</evidence>
<keyword evidence="5" id="KW-0805">Transcription regulation</keyword>
<evidence type="ECO:0000256" key="3">
    <source>
        <dbReference type="ARBA" id="ARBA00022771"/>
    </source>
</evidence>